<feature type="compositionally biased region" description="Low complexity" evidence="1">
    <location>
        <begin position="9"/>
        <end position="29"/>
    </location>
</feature>
<feature type="non-terminal residue" evidence="2">
    <location>
        <position position="142"/>
    </location>
</feature>
<accession>A0ABN7PPF9</accession>
<proteinExistence type="predicted"/>
<keyword evidence="3" id="KW-1185">Reference proteome</keyword>
<dbReference type="EMBL" id="CAJPIN010154982">
    <property type="protein sequence ID" value="CAG2069581.1"/>
    <property type="molecule type" value="Genomic_DNA"/>
</dbReference>
<feature type="region of interest" description="Disordered" evidence="1">
    <location>
        <begin position="110"/>
        <end position="142"/>
    </location>
</feature>
<evidence type="ECO:0000313" key="3">
    <source>
        <dbReference type="Proteomes" id="UP001153148"/>
    </source>
</evidence>
<evidence type="ECO:0000313" key="2">
    <source>
        <dbReference type="EMBL" id="CAG2069581.1"/>
    </source>
</evidence>
<feature type="compositionally biased region" description="Polar residues" evidence="1">
    <location>
        <begin position="112"/>
        <end position="130"/>
    </location>
</feature>
<reference evidence="2" key="1">
    <citation type="submission" date="2021-03" db="EMBL/GenBank/DDBJ databases">
        <authorList>
            <person name="Tran Van P."/>
        </authorList>
    </citation>
    <scope>NUCLEOTIDE SEQUENCE</scope>
</reference>
<organism evidence="2 3">
    <name type="scientific">Timema podura</name>
    <name type="common">Walking stick</name>
    <dbReference type="NCBI Taxonomy" id="61482"/>
    <lineage>
        <taxon>Eukaryota</taxon>
        <taxon>Metazoa</taxon>
        <taxon>Ecdysozoa</taxon>
        <taxon>Arthropoda</taxon>
        <taxon>Hexapoda</taxon>
        <taxon>Insecta</taxon>
        <taxon>Pterygota</taxon>
        <taxon>Neoptera</taxon>
        <taxon>Polyneoptera</taxon>
        <taxon>Phasmatodea</taxon>
        <taxon>Timematodea</taxon>
        <taxon>Timematoidea</taxon>
        <taxon>Timematidae</taxon>
        <taxon>Timema</taxon>
    </lineage>
</organism>
<comment type="caution">
    <text evidence="2">The sequence shown here is derived from an EMBL/GenBank/DDBJ whole genome shotgun (WGS) entry which is preliminary data.</text>
</comment>
<sequence length="142" mass="15008">MSEGVLWATPAPITTSSNSNSNDGSPRPSRFLSSSGPTPIPELCLAPHPMSRFYPSPSPDNDCALPTMALSFTAAGPSAGGNRVPPRTHSYTLVGGHIVFLPEGSGVRAFRSRSNTQQQRQPPAPNNTDLGYNGKRFGSEPD</sequence>
<evidence type="ECO:0000256" key="1">
    <source>
        <dbReference type="SAM" id="MobiDB-lite"/>
    </source>
</evidence>
<dbReference type="Proteomes" id="UP001153148">
    <property type="component" value="Unassembled WGS sequence"/>
</dbReference>
<protein>
    <submittedName>
        <fullName evidence="2">Uncharacterized protein</fullName>
    </submittedName>
</protein>
<name>A0ABN7PPF9_TIMPD</name>
<feature type="region of interest" description="Disordered" evidence="1">
    <location>
        <begin position="1"/>
        <end position="60"/>
    </location>
</feature>
<gene>
    <name evidence="2" type="ORF">TPAB3V08_LOCUS16523</name>
</gene>